<evidence type="ECO:0000256" key="1">
    <source>
        <dbReference type="SAM" id="MobiDB-lite"/>
    </source>
</evidence>
<feature type="region of interest" description="Disordered" evidence="1">
    <location>
        <begin position="23"/>
        <end position="97"/>
    </location>
</feature>
<feature type="compositionally biased region" description="Low complexity" evidence="1">
    <location>
        <begin position="82"/>
        <end position="97"/>
    </location>
</feature>
<dbReference type="AlphaFoldDB" id="A0A8T0UUX0"/>
<protein>
    <submittedName>
        <fullName evidence="2">Uncharacterized protein</fullName>
    </submittedName>
</protein>
<feature type="compositionally biased region" description="Pro residues" evidence="1">
    <location>
        <begin position="33"/>
        <end position="42"/>
    </location>
</feature>
<dbReference type="Proteomes" id="UP000823388">
    <property type="component" value="Chromosome 3K"/>
</dbReference>
<comment type="caution">
    <text evidence="2">The sequence shown here is derived from an EMBL/GenBank/DDBJ whole genome shotgun (WGS) entry which is preliminary data.</text>
</comment>
<name>A0A8T0UUX0_PANVG</name>
<feature type="compositionally biased region" description="Low complexity" evidence="1">
    <location>
        <begin position="43"/>
        <end position="72"/>
    </location>
</feature>
<sequence length="97" mass="9818">METQEIAAAARHFAAMARIVGPVRPQGREDAPPRLPPPPPPVGVHHALGVGPAPASGRPGRAAAAARPCLRGPRARGGRCAHGGIARRAVPGRGAAR</sequence>
<gene>
    <name evidence="2" type="ORF">PVAP13_3KG371027</name>
</gene>
<proteinExistence type="predicted"/>
<evidence type="ECO:0000313" key="2">
    <source>
        <dbReference type="EMBL" id="KAG2626580.1"/>
    </source>
</evidence>
<evidence type="ECO:0000313" key="3">
    <source>
        <dbReference type="Proteomes" id="UP000823388"/>
    </source>
</evidence>
<reference evidence="2" key="1">
    <citation type="submission" date="2020-05" db="EMBL/GenBank/DDBJ databases">
        <title>WGS assembly of Panicum virgatum.</title>
        <authorList>
            <person name="Lovell J.T."/>
            <person name="Jenkins J."/>
            <person name="Shu S."/>
            <person name="Juenger T.E."/>
            <person name="Schmutz J."/>
        </authorList>
    </citation>
    <scope>NUCLEOTIDE SEQUENCE</scope>
    <source>
        <strain evidence="2">AP13</strain>
    </source>
</reference>
<organism evidence="2 3">
    <name type="scientific">Panicum virgatum</name>
    <name type="common">Blackwell switchgrass</name>
    <dbReference type="NCBI Taxonomy" id="38727"/>
    <lineage>
        <taxon>Eukaryota</taxon>
        <taxon>Viridiplantae</taxon>
        <taxon>Streptophyta</taxon>
        <taxon>Embryophyta</taxon>
        <taxon>Tracheophyta</taxon>
        <taxon>Spermatophyta</taxon>
        <taxon>Magnoliopsida</taxon>
        <taxon>Liliopsida</taxon>
        <taxon>Poales</taxon>
        <taxon>Poaceae</taxon>
        <taxon>PACMAD clade</taxon>
        <taxon>Panicoideae</taxon>
        <taxon>Panicodae</taxon>
        <taxon>Paniceae</taxon>
        <taxon>Panicinae</taxon>
        <taxon>Panicum</taxon>
        <taxon>Panicum sect. Hiantes</taxon>
    </lineage>
</organism>
<dbReference type="EMBL" id="CM029041">
    <property type="protein sequence ID" value="KAG2626580.1"/>
    <property type="molecule type" value="Genomic_DNA"/>
</dbReference>
<keyword evidence="3" id="KW-1185">Reference proteome</keyword>
<accession>A0A8T0UUX0</accession>